<dbReference type="InterPro" id="IPR050469">
    <property type="entry name" value="Diguanylate_Cyclase"/>
</dbReference>
<sequence length="383" mass="40698">MLDADTLLLVQVSFTLLTTLLLTVAALLAGRQPEQRAWALGNVVASVGLCLGAMEGAPDIVHAVLGYGLVGLGLGLVLQGLMRYAGQTLATRWLIAIGALSLLLPALFLYLWPSLHGRLIATGILFGLLNLAGAVVLLHGVRDSTRPVMWVSAIGFALLGAALLLRAGFLAWRLASPEAAYDASLTASLILFAIPLAQVTIAFGLIMLMARRYAEALRQLSLTDPLTGVCNRAGLERRGARLLRRALQAGRPVALLMLDADHFKRINDSHGHPTGDAVLRQLAEELSDTLRPSDLLARYGGEEFVVLLDDSGLAGATLVAERLRLQVAATPANHLALSIAYTVSIGVASSEQHGHDLALLSSKADQALYQAKQQGRDRVVEAL</sequence>
<dbReference type="NCBIfam" id="TIGR00254">
    <property type="entry name" value="GGDEF"/>
    <property type="match status" value="1"/>
</dbReference>
<dbReference type="EC" id="2.7.7.65" evidence="1"/>
<feature type="transmembrane region" description="Helical" evidence="3">
    <location>
        <begin position="93"/>
        <end position="113"/>
    </location>
</feature>
<dbReference type="PROSITE" id="PS50887">
    <property type="entry name" value="GGDEF"/>
    <property type="match status" value="1"/>
</dbReference>
<dbReference type="Proteomes" id="UP000295361">
    <property type="component" value="Unassembled WGS sequence"/>
</dbReference>
<dbReference type="InterPro" id="IPR000160">
    <property type="entry name" value="GGDEF_dom"/>
</dbReference>
<dbReference type="InterPro" id="IPR043128">
    <property type="entry name" value="Rev_trsase/Diguanyl_cyclase"/>
</dbReference>
<evidence type="ECO:0000256" key="3">
    <source>
        <dbReference type="SAM" id="Phobius"/>
    </source>
</evidence>
<dbReference type="SMART" id="SM00267">
    <property type="entry name" value="GGDEF"/>
    <property type="match status" value="1"/>
</dbReference>
<dbReference type="GO" id="GO:0052621">
    <property type="term" value="F:diguanylate cyclase activity"/>
    <property type="evidence" value="ECO:0007669"/>
    <property type="project" value="UniProtKB-EC"/>
</dbReference>
<dbReference type="CDD" id="cd01949">
    <property type="entry name" value="GGDEF"/>
    <property type="match status" value="1"/>
</dbReference>
<feature type="transmembrane region" description="Helical" evidence="3">
    <location>
        <begin position="119"/>
        <end position="141"/>
    </location>
</feature>
<comment type="caution">
    <text evidence="5">The sequence shown here is derived from an EMBL/GenBank/DDBJ whole genome shotgun (WGS) entry which is preliminary data.</text>
</comment>
<name>A0A4R6QLB2_9BURK</name>
<keyword evidence="6" id="KW-1185">Reference proteome</keyword>
<comment type="catalytic activity">
    <reaction evidence="2">
        <text>2 GTP = 3',3'-c-di-GMP + 2 diphosphate</text>
        <dbReference type="Rhea" id="RHEA:24898"/>
        <dbReference type="ChEBI" id="CHEBI:33019"/>
        <dbReference type="ChEBI" id="CHEBI:37565"/>
        <dbReference type="ChEBI" id="CHEBI:58805"/>
        <dbReference type="EC" id="2.7.7.65"/>
    </reaction>
</comment>
<evidence type="ECO:0000313" key="6">
    <source>
        <dbReference type="Proteomes" id="UP000295361"/>
    </source>
</evidence>
<dbReference type="PANTHER" id="PTHR45138:SF9">
    <property type="entry name" value="DIGUANYLATE CYCLASE DGCM-RELATED"/>
    <property type="match status" value="1"/>
</dbReference>
<protein>
    <recommendedName>
        <fullName evidence="1">diguanylate cyclase</fullName>
        <ecNumber evidence="1">2.7.7.65</ecNumber>
    </recommendedName>
</protein>
<dbReference type="PANTHER" id="PTHR45138">
    <property type="entry name" value="REGULATORY COMPONENTS OF SENSORY TRANSDUCTION SYSTEM"/>
    <property type="match status" value="1"/>
</dbReference>
<organism evidence="5 6">
    <name type="scientific">Roseateles toxinivorans</name>
    <dbReference type="NCBI Taxonomy" id="270368"/>
    <lineage>
        <taxon>Bacteria</taxon>
        <taxon>Pseudomonadati</taxon>
        <taxon>Pseudomonadota</taxon>
        <taxon>Betaproteobacteria</taxon>
        <taxon>Burkholderiales</taxon>
        <taxon>Sphaerotilaceae</taxon>
        <taxon>Roseateles</taxon>
    </lineage>
</organism>
<dbReference type="FunFam" id="3.30.70.270:FF:000001">
    <property type="entry name" value="Diguanylate cyclase domain protein"/>
    <property type="match status" value="1"/>
</dbReference>
<feature type="domain" description="GGDEF" evidence="4">
    <location>
        <begin position="251"/>
        <end position="383"/>
    </location>
</feature>
<gene>
    <name evidence="5" type="ORF">DES47_104296</name>
</gene>
<dbReference type="EMBL" id="SNXS01000004">
    <property type="protein sequence ID" value="TDP64012.1"/>
    <property type="molecule type" value="Genomic_DNA"/>
</dbReference>
<feature type="transmembrane region" description="Helical" evidence="3">
    <location>
        <begin position="189"/>
        <end position="210"/>
    </location>
</feature>
<evidence type="ECO:0000256" key="1">
    <source>
        <dbReference type="ARBA" id="ARBA00012528"/>
    </source>
</evidence>
<feature type="transmembrane region" description="Helical" evidence="3">
    <location>
        <begin position="60"/>
        <end position="81"/>
    </location>
</feature>
<accession>A0A4R6QLB2</accession>
<dbReference type="Gene3D" id="3.30.70.270">
    <property type="match status" value="1"/>
</dbReference>
<dbReference type="OrthoDB" id="9813903at2"/>
<dbReference type="SUPFAM" id="SSF55073">
    <property type="entry name" value="Nucleotide cyclase"/>
    <property type="match status" value="1"/>
</dbReference>
<keyword evidence="3" id="KW-1133">Transmembrane helix</keyword>
<proteinExistence type="predicted"/>
<dbReference type="Pfam" id="PF00990">
    <property type="entry name" value="GGDEF"/>
    <property type="match status" value="1"/>
</dbReference>
<keyword evidence="3" id="KW-0472">Membrane</keyword>
<dbReference type="InterPro" id="IPR029787">
    <property type="entry name" value="Nucleotide_cyclase"/>
</dbReference>
<feature type="transmembrane region" description="Helical" evidence="3">
    <location>
        <begin position="6"/>
        <end position="30"/>
    </location>
</feature>
<evidence type="ECO:0000259" key="4">
    <source>
        <dbReference type="PROSITE" id="PS50887"/>
    </source>
</evidence>
<feature type="transmembrane region" description="Helical" evidence="3">
    <location>
        <begin position="148"/>
        <end position="169"/>
    </location>
</feature>
<dbReference type="InParanoid" id="A0A4R6QLB2"/>
<dbReference type="RefSeq" id="WP_133701859.1">
    <property type="nucleotide sequence ID" value="NZ_SNXS01000004.1"/>
</dbReference>
<keyword evidence="3" id="KW-0812">Transmembrane</keyword>
<dbReference type="AlphaFoldDB" id="A0A4R6QLB2"/>
<evidence type="ECO:0000256" key="2">
    <source>
        <dbReference type="ARBA" id="ARBA00034247"/>
    </source>
</evidence>
<reference evidence="5 6" key="1">
    <citation type="submission" date="2019-03" db="EMBL/GenBank/DDBJ databases">
        <title>Genomic Encyclopedia of Type Strains, Phase IV (KMG-IV): sequencing the most valuable type-strain genomes for metagenomic binning, comparative biology and taxonomic classification.</title>
        <authorList>
            <person name="Goeker M."/>
        </authorList>
    </citation>
    <scope>NUCLEOTIDE SEQUENCE [LARGE SCALE GENOMIC DNA]</scope>
    <source>
        <strain evidence="5 6">DSM 16998</strain>
    </source>
</reference>
<evidence type="ECO:0000313" key="5">
    <source>
        <dbReference type="EMBL" id="TDP64012.1"/>
    </source>
</evidence>